<sequence>MLYTLLYKAFLGSVIQPIPLGALKPRLWRMMRFTEVRAAIRLVIDGMRNPNFI</sequence>
<dbReference type="RefSeq" id="WP_379756412.1">
    <property type="nucleotide sequence ID" value="NZ_JBHSYB010000025.1"/>
</dbReference>
<reference evidence="2" key="1">
    <citation type="journal article" date="2019" name="Int. J. Syst. Evol. Microbiol.">
        <title>The Global Catalogue of Microorganisms (GCM) 10K type strain sequencing project: providing services to taxonomists for standard genome sequencing and annotation.</title>
        <authorList>
            <consortium name="The Broad Institute Genomics Platform"/>
            <consortium name="The Broad Institute Genome Sequencing Center for Infectious Disease"/>
            <person name="Wu L."/>
            <person name="Ma J."/>
        </authorList>
    </citation>
    <scope>NUCLEOTIDE SEQUENCE [LARGE SCALE GENOMIC DNA]</scope>
    <source>
        <strain evidence="2">CECT 7649</strain>
    </source>
</reference>
<evidence type="ECO:0000313" key="2">
    <source>
        <dbReference type="Proteomes" id="UP001597051"/>
    </source>
</evidence>
<accession>A0ABW3J281</accession>
<gene>
    <name evidence="1" type="ORF">ACFQ0S_05960</name>
</gene>
<organism evidence="1 2">
    <name type="scientific">Flavobacterium myungsuense</name>
    <dbReference type="NCBI Taxonomy" id="651823"/>
    <lineage>
        <taxon>Bacteria</taxon>
        <taxon>Pseudomonadati</taxon>
        <taxon>Bacteroidota</taxon>
        <taxon>Flavobacteriia</taxon>
        <taxon>Flavobacteriales</taxon>
        <taxon>Flavobacteriaceae</taxon>
        <taxon>Flavobacterium</taxon>
    </lineage>
</organism>
<dbReference type="Proteomes" id="UP001597051">
    <property type="component" value="Unassembled WGS sequence"/>
</dbReference>
<keyword evidence="2" id="KW-1185">Reference proteome</keyword>
<comment type="caution">
    <text evidence="1">The sequence shown here is derived from an EMBL/GenBank/DDBJ whole genome shotgun (WGS) entry which is preliminary data.</text>
</comment>
<evidence type="ECO:0000313" key="1">
    <source>
        <dbReference type="EMBL" id="MFD0984020.1"/>
    </source>
</evidence>
<name>A0ABW3J281_9FLAO</name>
<dbReference type="EMBL" id="JBHTIZ010000013">
    <property type="protein sequence ID" value="MFD0984020.1"/>
    <property type="molecule type" value="Genomic_DNA"/>
</dbReference>
<proteinExistence type="predicted"/>
<protein>
    <submittedName>
        <fullName evidence="1">Uncharacterized protein</fullName>
    </submittedName>
</protein>